<keyword evidence="5" id="KW-1185">Reference proteome</keyword>
<reference evidence="4" key="2">
    <citation type="submission" date="2023-01" db="EMBL/GenBank/DDBJ databases">
        <authorList>
            <person name="Sun Q."/>
            <person name="Evtushenko L."/>
        </authorList>
    </citation>
    <scope>NUCLEOTIDE SEQUENCE</scope>
    <source>
        <strain evidence="4">VKM Ac-1401</strain>
    </source>
</reference>
<evidence type="ECO:0000256" key="2">
    <source>
        <dbReference type="ARBA" id="ARBA00023295"/>
    </source>
</evidence>
<comment type="caution">
    <text evidence="4">The sequence shown here is derived from an EMBL/GenBank/DDBJ whole genome shotgun (WGS) entry which is preliminary data.</text>
</comment>
<evidence type="ECO:0000313" key="5">
    <source>
        <dbReference type="Proteomes" id="UP001142372"/>
    </source>
</evidence>
<keyword evidence="2" id="KW-0326">Glycosidase</keyword>
<dbReference type="Gene3D" id="2.60.40.10">
    <property type="entry name" value="Immunoglobulins"/>
    <property type="match status" value="1"/>
</dbReference>
<keyword evidence="1" id="KW-0378">Hydrolase</keyword>
<dbReference type="EMBL" id="BSEN01000006">
    <property type="protein sequence ID" value="GLJ76379.1"/>
    <property type="molecule type" value="Genomic_DNA"/>
</dbReference>
<reference evidence="4" key="1">
    <citation type="journal article" date="2014" name="Int. J. Syst. Evol. Microbiol.">
        <title>Complete genome sequence of Corynebacterium casei LMG S-19264T (=DSM 44701T), isolated from a smear-ripened cheese.</title>
        <authorList>
            <consortium name="US DOE Joint Genome Institute (JGI-PGF)"/>
            <person name="Walter F."/>
            <person name="Albersmeier A."/>
            <person name="Kalinowski J."/>
            <person name="Ruckert C."/>
        </authorList>
    </citation>
    <scope>NUCLEOTIDE SEQUENCE</scope>
    <source>
        <strain evidence="4">VKM Ac-1401</strain>
    </source>
</reference>
<dbReference type="GO" id="GO:0004553">
    <property type="term" value="F:hydrolase activity, hydrolyzing O-glycosyl compounds"/>
    <property type="evidence" value="ECO:0007669"/>
    <property type="project" value="InterPro"/>
</dbReference>
<evidence type="ECO:0000313" key="4">
    <source>
        <dbReference type="EMBL" id="GLJ76379.1"/>
    </source>
</evidence>
<dbReference type="Proteomes" id="UP001142372">
    <property type="component" value="Unassembled WGS sequence"/>
</dbReference>
<feature type="domain" description="Glycosyl hydrolase family 13 catalytic" evidence="3">
    <location>
        <begin position="128"/>
        <end position="518"/>
    </location>
</feature>
<evidence type="ECO:0000259" key="3">
    <source>
        <dbReference type="SMART" id="SM00642"/>
    </source>
</evidence>
<dbReference type="InterPro" id="IPR017853">
    <property type="entry name" value="GH"/>
</dbReference>
<dbReference type="AlphaFoldDB" id="A0A9W6M074"/>
<evidence type="ECO:0000256" key="1">
    <source>
        <dbReference type="ARBA" id="ARBA00022801"/>
    </source>
</evidence>
<dbReference type="SMART" id="SM00642">
    <property type="entry name" value="Aamy"/>
    <property type="match status" value="1"/>
</dbReference>
<dbReference type="InterPro" id="IPR004185">
    <property type="entry name" value="Glyco_hydro_13_lg-like_dom"/>
</dbReference>
<dbReference type="Gene3D" id="3.20.20.80">
    <property type="entry name" value="Glycosidases"/>
    <property type="match status" value="1"/>
</dbReference>
<gene>
    <name evidence="4" type="ORF">GCM10017584_19530</name>
</gene>
<dbReference type="CDD" id="cd11338">
    <property type="entry name" value="AmyAc_CMD"/>
    <property type="match status" value="1"/>
</dbReference>
<sequence length="628" mass="68747">MQPHHDGSPLHVSNQAPVLGDTVLVRVRIPQSWGGVDAVRTRSNPNHEPRFSDAHVIASRDGWDWWEAPIFVENPIHGYRFLISRSDGEKVWVNATGTHSIETLDAEDFKLVTYPAAPPWVAETVLYQVFPDRFARSAAADERPTPDWAIPAIWSDPVDDVPPGRSQQFYGGDLDGVTEHLDHLQRLGANMIYLTPVFPGRSNHRYDASSFAEVDPLLGGDEALIRLVEAAHERGIRVIGDLTSNHCGDGHEWFRAAFGNPDAPESEFFYWLNDEHTEYVSWLGVPSLPKFNWNSAELRRRFIEGPDSVVGRWLAAPYGLDGWRIDVANMTGRYLDQDRNELVRRTVRATMLEVNPDTILLGESTNDAASDFQGDAWHGAMTYTNFTRPVWGWLSLADRESSYFGLPFGTIPLYTGRQFFEAHQQFTAGFPWRTRLGTMNALDTHDTPRFLTNARPGAVPVAFGLSVTPPGIPVVFAGDEFGLTGADGEASRTPIPWGTEHREAAGSVDLYARLIRLRRSHPALNGGGMRWLHVGDDVLVFVREGAHESVLVLAARADATVTLDAAAIAGVEAAMPLVGEAGLEAGGGAVRLTATGPTFAAWLLPGVQLPEFGVVAGGSGGEDVAGQV</sequence>
<dbReference type="SUPFAM" id="SSF81296">
    <property type="entry name" value="E set domains"/>
    <property type="match status" value="1"/>
</dbReference>
<accession>A0A9W6M074</accession>
<dbReference type="RefSeq" id="WP_271177031.1">
    <property type="nucleotide sequence ID" value="NZ_BAAAJO010000005.1"/>
</dbReference>
<dbReference type="CDD" id="cd02857">
    <property type="entry name" value="E_set_CDase_PDE_N"/>
    <property type="match status" value="1"/>
</dbReference>
<dbReference type="InterPro" id="IPR014756">
    <property type="entry name" value="Ig_E-set"/>
</dbReference>
<dbReference type="PANTHER" id="PTHR10357:SF210">
    <property type="entry name" value="MALTODEXTRIN GLUCOSIDASE"/>
    <property type="match status" value="1"/>
</dbReference>
<dbReference type="SUPFAM" id="SSF51445">
    <property type="entry name" value="(Trans)glycosidases"/>
    <property type="match status" value="1"/>
</dbReference>
<dbReference type="InterPro" id="IPR006047">
    <property type="entry name" value="GH13_cat_dom"/>
</dbReference>
<organism evidence="4 5">
    <name type="scientific">Leifsonia poae</name>
    <dbReference type="NCBI Taxonomy" id="110933"/>
    <lineage>
        <taxon>Bacteria</taxon>
        <taxon>Bacillati</taxon>
        <taxon>Actinomycetota</taxon>
        <taxon>Actinomycetes</taxon>
        <taxon>Micrococcales</taxon>
        <taxon>Microbacteriaceae</taxon>
        <taxon>Leifsonia</taxon>
    </lineage>
</organism>
<proteinExistence type="predicted"/>
<dbReference type="GO" id="GO:0005975">
    <property type="term" value="P:carbohydrate metabolic process"/>
    <property type="evidence" value="ECO:0007669"/>
    <property type="project" value="InterPro"/>
</dbReference>
<dbReference type="InterPro" id="IPR013783">
    <property type="entry name" value="Ig-like_fold"/>
</dbReference>
<protein>
    <submittedName>
        <fullName evidence="4">Alpha-glycosidase</fullName>
    </submittedName>
</protein>
<name>A0A9W6M074_9MICO</name>
<dbReference type="Pfam" id="PF00128">
    <property type="entry name" value="Alpha-amylase"/>
    <property type="match status" value="1"/>
</dbReference>
<dbReference type="PANTHER" id="PTHR10357">
    <property type="entry name" value="ALPHA-AMYLASE FAMILY MEMBER"/>
    <property type="match status" value="1"/>
</dbReference>